<dbReference type="InterPro" id="IPR013783">
    <property type="entry name" value="Ig-like_fold"/>
</dbReference>
<reference evidence="7 8" key="1">
    <citation type="submission" date="2017-06" db="EMBL/GenBank/DDBJ databases">
        <title>A platform for efficient transgenesis in Macrostomum lignano, a flatworm model organism for stem cell research.</title>
        <authorList>
            <person name="Berezikov E."/>
        </authorList>
    </citation>
    <scope>NUCLEOTIDE SEQUENCE [LARGE SCALE GENOMIC DNA]</scope>
    <source>
        <strain evidence="7">DV1</strain>
        <tissue evidence="7">Whole organism</tissue>
    </source>
</reference>
<feature type="region of interest" description="Disordered" evidence="3">
    <location>
        <begin position="1"/>
        <end position="36"/>
    </location>
</feature>
<dbReference type="PANTHER" id="PTHR46348">
    <property type="entry name" value="DELETED IN LUNG AND ESOPHAGEAL CANCER PROTEIN 1"/>
    <property type="match status" value="1"/>
</dbReference>
<dbReference type="InterPro" id="IPR057470">
    <property type="entry name" value="Ig_CFAP65_7th"/>
</dbReference>
<feature type="domain" description="Deleted in lung and esophageal cancer protein 1 Ig-like" evidence="5">
    <location>
        <begin position="334"/>
        <end position="424"/>
    </location>
</feature>
<feature type="compositionally biased region" description="Low complexity" evidence="3">
    <location>
        <begin position="188"/>
        <end position="201"/>
    </location>
</feature>
<dbReference type="Pfam" id="PF23277">
    <property type="entry name" value="Ig_Dlec1_1"/>
    <property type="match status" value="1"/>
</dbReference>
<evidence type="ECO:0000256" key="1">
    <source>
        <dbReference type="ARBA" id="ARBA00004496"/>
    </source>
</evidence>
<dbReference type="PANTHER" id="PTHR46348:SF1">
    <property type="entry name" value="DELETED IN LUNG AND ESOPHAGEAL CANCER PROTEIN 1"/>
    <property type="match status" value="1"/>
</dbReference>
<dbReference type="Proteomes" id="UP000215902">
    <property type="component" value="Unassembled WGS sequence"/>
</dbReference>
<dbReference type="GO" id="GO:0008285">
    <property type="term" value="P:negative regulation of cell population proliferation"/>
    <property type="evidence" value="ECO:0007669"/>
    <property type="project" value="InterPro"/>
</dbReference>
<evidence type="ECO:0000256" key="3">
    <source>
        <dbReference type="SAM" id="MobiDB-lite"/>
    </source>
</evidence>
<feature type="compositionally biased region" description="Acidic residues" evidence="3">
    <location>
        <begin position="227"/>
        <end position="238"/>
    </location>
</feature>
<dbReference type="Pfam" id="PF23316">
    <property type="entry name" value="Ig_DLEC1_6th"/>
    <property type="match status" value="1"/>
</dbReference>
<dbReference type="STRING" id="282301.A0A267GI26"/>
<dbReference type="InterPro" id="IPR031549">
    <property type="entry name" value="ASH"/>
</dbReference>
<evidence type="ECO:0000313" key="7">
    <source>
        <dbReference type="EMBL" id="PAA85711.1"/>
    </source>
</evidence>
<dbReference type="Gene3D" id="2.60.40.10">
    <property type="entry name" value="Immunoglobulins"/>
    <property type="match status" value="8"/>
</dbReference>
<feature type="compositionally biased region" description="Low complexity" evidence="3">
    <location>
        <begin position="1328"/>
        <end position="1345"/>
    </location>
</feature>
<keyword evidence="8" id="KW-1185">Reference proteome</keyword>
<dbReference type="Pfam" id="PF15780">
    <property type="entry name" value="ASH"/>
    <property type="match status" value="1"/>
</dbReference>
<dbReference type="GO" id="GO:0005929">
    <property type="term" value="C:cilium"/>
    <property type="evidence" value="ECO:0007669"/>
    <property type="project" value="TreeGrafter"/>
</dbReference>
<organism evidence="7 8">
    <name type="scientific">Macrostomum lignano</name>
    <dbReference type="NCBI Taxonomy" id="282301"/>
    <lineage>
        <taxon>Eukaryota</taxon>
        <taxon>Metazoa</taxon>
        <taxon>Spiralia</taxon>
        <taxon>Lophotrochozoa</taxon>
        <taxon>Platyhelminthes</taxon>
        <taxon>Rhabditophora</taxon>
        <taxon>Macrostomorpha</taxon>
        <taxon>Macrostomida</taxon>
        <taxon>Macrostomidae</taxon>
        <taxon>Macrostomum</taxon>
    </lineage>
</organism>
<evidence type="ECO:0008006" key="9">
    <source>
        <dbReference type="Google" id="ProtNLM"/>
    </source>
</evidence>
<feature type="non-terminal residue" evidence="7">
    <location>
        <position position="1"/>
    </location>
</feature>
<accession>A0A267GI26</accession>
<dbReference type="OrthoDB" id="2115465at2759"/>
<evidence type="ECO:0000256" key="2">
    <source>
        <dbReference type="ARBA" id="ARBA00022490"/>
    </source>
</evidence>
<evidence type="ECO:0000259" key="6">
    <source>
        <dbReference type="Pfam" id="PF25249"/>
    </source>
</evidence>
<dbReference type="InterPro" id="IPR059041">
    <property type="entry name" value="Ig_DLEC1_1"/>
</dbReference>
<dbReference type="GO" id="GO:0005737">
    <property type="term" value="C:cytoplasm"/>
    <property type="evidence" value="ECO:0007669"/>
    <property type="project" value="TreeGrafter"/>
</dbReference>
<feature type="compositionally biased region" description="Basic and acidic residues" evidence="3">
    <location>
        <begin position="1532"/>
        <end position="1542"/>
    </location>
</feature>
<gene>
    <name evidence="7" type="ORF">BOX15_Mlig031628g1</name>
</gene>
<feature type="region of interest" description="Disordered" evidence="3">
    <location>
        <begin position="1296"/>
        <end position="1345"/>
    </location>
</feature>
<dbReference type="EMBL" id="NIVC01000307">
    <property type="protein sequence ID" value="PAA85711.1"/>
    <property type="molecule type" value="Genomic_DNA"/>
</dbReference>
<feature type="compositionally biased region" description="Polar residues" evidence="3">
    <location>
        <begin position="1114"/>
        <end position="1131"/>
    </location>
</feature>
<protein>
    <recommendedName>
        <fullName evidence="9">Deleted in lung and esophageal cancer protein 1</fullName>
    </recommendedName>
</protein>
<dbReference type="Pfam" id="PF25249">
    <property type="entry name" value="Ig_CFAP65_7th"/>
    <property type="match status" value="1"/>
</dbReference>
<comment type="caution">
    <text evidence="7">The sequence shown here is derived from an EMBL/GenBank/DDBJ whole genome shotgun (WGS) entry which is preliminary data.</text>
</comment>
<proteinExistence type="predicted"/>
<feature type="region of interest" description="Disordered" evidence="3">
    <location>
        <begin position="1113"/>
        <end position="1133"/>
    </location>
</feature>
<evidence type="ECO:0000259" key="5">
    <source>
        <dbReference type="Pfam" id="PF23277"/>
    </source>
</evidence>
<feature type="domain" description="Abnormal spindle-like microcephaly-associated protein ASH" evidence="4">
    <location>
        <begin position="826"/>
        <end position="902"/>
    </location>
</feature>
<comment type="subcellular location">
    <subcellularLocation>
        <location evidence="1">Cytoplasm</location>
    </subcellularLocation>
</comment>
<keyword evidence="2" id="KW-0963">Cytoplasm</keyword>
<feature type="domain" description="CFAP65 seventh Ig-like" evidence="6">
    <location>
        <begin position="734"/>
        <end position="809"/>
    </location>
</feature>
<dbReference type="InterPro" id="IPR033304">
    <property type="entry name" value="DLEC1"/>
</dbReference>
<dbReference type="GO" id="GO:0015631">
    <property type="term" value="F:tubulin binding"/>
    <property type="evidence" value="ECO:0007669"/>
    <property type="project" value="TreeGrafter"/>
</dbReference>
<feature type="region of interest" description="Disordered" evidence="3">
    <location>
        <begin position="157"/>
        <end position="265"/>
    </location>
</feature>
<evidence type="ECO:0000313" key="8">
    <source>
        <dbReference type="Proteomes" id="UP000215902"/>
    </source>
</evidence>
<feature type="compositionally biased region" description="Polar residues" evidence="3">
    <location>
        <begin position="206"/>
        <end position="217"/>
    </location>
</feature>
<sequence>TKMEENGKTAGDTTTAPAPTLEPSNHLHRPTSAKTQDVGHILSKQFGEQFIREAIDPQVVQNLRVSQRGSSDPYHEEFLGKLLSVVDSRQRRLDKLAQLERSIMAAKARAMLADERLANRLHSGRAGYPELGLPAPSSHFRACLDAELLRSNGLIGPTDLVSRVPPPVPPPSGVARSDLSEPQRKRTAASAGSAASSGAAGKRSSRLWSAASQPQQRTRGDSKSELLEADADEAEVKDDEVSRVSEGSYRVPSAPRKQSPRQKKIEKLAKKKNLNWQEECSTEGRGEARKLLANMESRVGFLPNPKFLLPMDQGGNGNLLSSKLTRDPADTRIFVSNPEKIVFSDYQIGQVYQQSVELRNISCAMRYIRVIPPRSQYFSISLGQFPGEFGQVAPGLCARFDVSFAPDSLRDFEDEIAVETQATGATFTVRIEARRPRPILTIPSELDVGQCLVYGSKTVYLRLSNKGGDGSFAIVRADQWPATNLKRAVQGDSATDGIFELRPSCFNLPRGATSTLEVTFNAREVKIFKSEFVIVCDNCQAKELMLIGEGQRPAVAIVAVDSPGVAEPQPGESTDAGAEALLRFEAAHPYTYCQRSVTLKNLANVELPFEWKIVKPFCRPPVPDEDEVADARDLPGHRTLDADSPFTIEPEFGLLGASASQEFSLTFAPSFVGDFHSALHLLLMEVPLGPAEQQRQASPNGALQALELECKAACEPFSVRLEPAAVQIPGDILVGTTIRQRVRLCNSSRAPVSFAWDSVADLASIVELEPRTGSIEAGSSISIDLCLTGTRPGQLDHSLGCRVQHLDEQLVLRVLASVRGVQIQLQQPDVNFGLLEVGKLAEQQLRLLNPCQLECHWSVHAGPDCELRFEPPSSRLGPLEEQQVTVRYRPSQAQTLNEVFRIDVANGESTFVSAFAEVQSPAVCVLEAEKLLEIADLYLDVKSAYTVQLYNQTRLRCQFEWQEAALAPSDEAGRLCETSVEPKSGWLEPRQCLPVTVYVTPRAIARLESLLILCRIDGQDSPVVIELSGNMKGISVTYHCSEEPLPTQDKFPHEEADAIKRIDFGTVPIHAVSKRYLHIRNNTSIRAGFSMDVEFFKAVPPETEVILPVERSQAAAQRTKSDRNSLLSKTPNLADPKSKPYKHAFYDMCKLYLRQNKGAAVHCSPYSGTLEAYSVTTIELTAFNDMWGCYTDNLLVSVEALPIQSVPMALKVEGCPVIFTMTAGRPDQSPILRFGSHTHGSKSVTRPVRLNNRSPFALRLDWRVFNVQPDDDQLLDLLCDFGKPFPPLDANGEEILPAIPGDDGEADGDSSTRRLGTGVLPDTPDTSAAPSRLDSAAEAAAAAAARDAEAELPPLRPVVLNVRPHEGRPAVAPFTVRPQQLTLHPESYDYVHVTFDSNSIESVTEAMDFNTYMLAFMSLDEERAQVSGKVRRGVGHEADQLRLDVTGSIVCPELDIDYNNDDKFAFNSAASDLLLMPVPASASPEAVGPAKTAFATLRNLRDTPLSFRLSLDSPFGIVQPKSAATMSQRPPPDADKEEHQEEALNSVGWSSACGPVSLTPRQTCLLELGFAFDWTMLQLVRESEARLASKGVQLTVNEATGERCLKFQGQLKMQFANGSSQSLPLSACLRLPSLSLSQTELDFGICMVGQRRELNFTVANSTSSGSKWRAKLVRESDTCEPSSTFTFSPSSGYLDGSITYLSRNKMLIKVFFTPKHSESYSAELEFRGALEEEIRTVRLSGSGSYDEQYKTIYNE</sequence>
<evidence type="ECO:0000259" key="4">
    <source>
        <dbReference type="Pfam" id="PF15780"/>
    </source>
</evidence>
<name>A0A267GI26_9PLAT</name>
<feature type="region of interest" description="Disordered" evidence="3">
    <location>
        <begin position="1520"/>
        <end position="1542"/>
    </location>
</feature>